<protein>
    <submittedName>
        <fullName evidence="1">Uncharacterized protein</fullName>
    </submittedName>
</protein>
<accession>A0ABQ6B6M7</accession>
<evidence type="ECO:0000313" key="1">
    <source>
        <dbReference type="EMBL" id="GLR89131.1"/>
    </source>
</evidence>
<organism evidence="1 2">
    <name type="scientific">Bradyrhizobium iriomotense</name>
    <dbReference type="NCBI Taxonomy" id="441950"/>
    <lineage>
        <taxon>Bacteria</taxon>
        <taxon>Pseudomonadati</taxon>
        <taxon>Pseudomonadota</taxon>
        <taxon>Alphaproteobacteria</taxon>
        <taxon>Hyphomicrobiales</taxon>
        <taxon>Nitrobacteraceae</taxon>
        <taxon>Bradyrhizobium</taxon>
    </lineage>
</organism>
<dbReference type="EMBL" id="BSOW01000023">
    <property type="protein sequence ID" value="GLR89131.1"/>
    <property type="molecule type" value="Genomic_DNA"/>
</dbReference>
<sequence>MVTAVADAVGAAEVVADAAGAAVEKAGESAVTPRAHAVRYEEIAELPKFDTGLYEGCTFSMSGGDAKLILRFTELPPFEINFHRARWHQFTALPNCDAEQIKSAYFRLVEVMESRVLSSFVDGDRAPIKAYKELHHYRIFLDETGCHEVFAESASAGTSIDALSLDDTRRWADLRHAYGSASDIPGLLRQLAELPASSGKDEPWFSLWSALAHQGDVYPASFAAVPHVVRALSIAPAMADSSFFHFPAWVEICRQKTATPIPDDLRHAYFAALQRLPSLVAAAANREWDGSFLACILSTVAAAKGYGTVAEAAQELTPDVASEFLEWFFER</sequence>
<keyword evidence="2" id="KW-1185">Reference proteome</keyword>
<comment type="caution">
    <text evidence="1">The sequence shown here is derived from an EMBL/GenBank/DDBJ whole genome shotgun (WGS) entry which is preliminary data.</text>
</comment>
<reference evidence="2" key="1">
    <citation type="journal article" date="2019" name="Int. J. Syst. Evol. Microbiol.">
        <title>The Global Catalogue of Microorganisms (GCM) 10K type strain sequencing project: providing services to taxonomists for standard genome sequencing and annotation.</title>
        <authorList>
            <consortium name="The Broad Institute Genomics Platform"/>
            <consortium name="The Broad Institute Genome Sequencing Center for Infectious Disease"/>
            <person name="Wu L."/>
            <person name="Ma J."/>
        </authorList>
    </citation>
    <scope>NUCLEOTIDE SEQUENCE [LARGE SCALE GENOMIC DNA]</scope>
    <source>
        <strain evidence="2">NBRC 102520</strain>
    </source>
</reference>
<gene>
    <name evidence="1" type="ORF">GCM10007857_58440</name>
</gene>
<dbReference type="RefSeq" id="WP_284271142.1">
    <property type="nucleotide sequence ID" value="NZ_BSOW01000023.1"/>
</dbReference>
<name>A0ABQ6B6M7_9BRAD</name>
<dbReference type="Proteomes" id="UP001156905">
    <property type="component" value="Unassembled WGS sequence"/>
</dbReference>
<evidence type="ECO:0000313" key="2">
    <source>
        <dbReference type="Proteomes" id="UP001156905"/>
    </source>
</evidence>
<proteinExistence type="predicted"/>